<evidence type="ECO:0000313" key="1">
    <source>
        <dbReference type="EMBL" id="HEN16488.1"/>
    </source>
</evidence>
<dbReference type="EMBL" id="DSOK01000373">
    <property type="protein sequence ID" value="HEN16488.1"/>
    <property type="molecule type" value="Genomic_DNA"/>
</dbReference>
<name>A0A7C2NWQ6_9PLAN</name>
<proteinExistence type="predicted"/>
<dbReference type="AlphaFoldDB" id="A0A7C2NWQ6"/>
<protein>
    <submittedName>
        <fullName evidence="1">Uncharacterized protein</fullName>
    </submittedName>
</protein>
<comment type="caution">
    <text evidence="1">The sequence shown here is derived from an EMBL/GenBank/DDBJ whole genome shotgun (WGS) entry which is preliminary data.</text>
</comment>
<accession>A0A7C2NWQ6</accession>
<sequence length="101" mass="11085">MRVRMTLTLQAAISQYGSEAKAKLHNPAVSGEPEDQLRAPFESLLDRLAALCRFPANTVAAVGESSLADLNTRPDYAVTLRHLLVGFVELRLKRGQAYFIG</sequence>
<gene>
    <name evidence="1" type="ORF">ENQ76_13590</name>
</gene>
<organism evidence="1">
    <name type="scientific">Schlesneria paludicola</name>
    <dbReference type="NCBI Taxonomy" id="360056"/>
    <lineage>
        <taxon>Bacteria</taxon>
        <taxon>Pseudomonadati</taxon>
        <taxon>Planctomycetota</taxon>
        <taxon>Planctomycetia</taxon>
        <taxon>Planctomycetales</taxon>
        <taxon>Planctomycetaceae</taxon>
        <taxon>Schlesneria</taxon>
    </lineage>
</organism>
<reference evidence="1" key="1">
    <citation type="journal article" date="2020" name="mSystems">
        <title>Genome- and Community-Level Interaction Insights into Carbon Utilization and Element Cycling Functions of Hydrothermarchaeota in Hydrothermal Sediment.</title>
        <authorList>
            <person name="Zhou Z."/>
            <person name="Liu Y."/>
            <person name="Xu W."/>
            <person name="Pan J."/>
            <person name="Luo Z.H."/>
            <person name="Li M."/>
        </authorList>
    </citation>
    <scope>NUCLEOTIDE SEQUENCE [LARGE SCALE GENOMIC DNA]</scope>
    <source>
        <strain evidence="1">SpSt-339</strain>
    </source>
</reference>